<dbReference type="Proteomes" id="UP000269352">
    <property type="component" value="Unassembled WGS sequence"/>
</dbReference>
<accession>A0A388T928</accession>
<dbReference type="InterPro" id="IPR029063">
    <property type="entry name" value="SAM-dependent_MTases_sf"/>
</dbReference>
<gene>
    <name evidence="1" type="ORF">NO1_0558</name>
</gene>
<sequence length="198" mass="22467">MSDWTGNTHSVHSTNGSRHLAVAEREQHDYYATEPKATELLLELDTFSDVWECACGGGHMAEVLKTHGLLSTASDKYDYGYGNIFDFLTSPFVPDALWDGDIITNPPYAFANQFIEIGISRLCNGRKLALFLPIRYLEGKERKNIFKKYPPKKVWVSSSRLICARNGDFSKTKDSAVCYAWFIWEKGFSGETKLGWFN</sequence>
<reference evidence="1 2" key="1">
    <citation type="journal article" date="2019" name="ISME J.">
        <title>Genome analyses of uncultured TG2/ZB3 bacteria in 'Margulisbacteria' specifically attached to ectosymbiotic spirochetes of protists in the termite gut.</title>
        <authorList>
            <person name="Utami Y.D."/>
            <person name="Kuwahara H."/>
            <person name="Igai K."/>
            <person name="Murakami T."/>
            <person name="Sugaya K."/>
            <person name="Morikawa T."/>
            <person name="Nagura Y."/>
            <person name="Yuki M."/>
            <person name="Deevong P."/>
            <person name="Inoue T."/>
            <person name="Kihara K."/>
            <person name="Lo N."/>
            <person name="Yamada A."/>
            <person name="Ohkuma M."/>
            <person name="Hongoh Y."/>
        </authorList>
    </citation>
    <scope>NUCLEOTIDE SEQUENCE [LARGE SCALE GENOMIC DNA]</scope>
    <source>
        <strain evidence="1">NkOx7-01</strain>
    </source>
</reference>
<name>A0A388T928_TERA1</name>
<evidence type="ECO:0000313" key="1">
    <source>
        <dbReference type="EMBL" id="GBR73123.1"/>
    </source>
</evidence>
<evidence type="ECO:0000313" key="2">
    <source>
        <dbReference type="Proteomes" id="UP000269352"/>
    </source>
</evidence>
<protein>
    <submittedName>
        <fullName evidence="1">Conjugal transfer protein</fullName>
    </submittedName>
</protein>
<keyword evidence="2" id="KW-1185">Reference proteome</keyword>
<dbReference type="SUPFAM" id="SSF53335">
    <property type="entry name" value="S-adenosyl-L-methionine-dependent methyltransferases"/>
    <property type="match status" value="1"/>
</dbReference>
<dbReference type="AlphaFoldDB" id="A0A388T928"/>
<proteinExistence type="predicted"/>
<dbReference type="EMBL" id="BGZN01000006">
    <property type="protein sequence ID" value="GBR73123.1"/>
    <property type="molecule type" value="Genomic_DNA"/>
</dbReference>
<organism evidence="1 2">
    <name type="scientific">Termititenax aidoneus</name>
    <dbReference type="NCBI Taxonomy" id="2218524"/>
    <lineage>
        <taxon>Bacteria</taxon>
        <taxon>Bacillati</taxon>
        <taxon>Candidatus Margulisiibacteriota</taxon>
        <taxon>Candidatus Termititenacia</taxon>
        <taxon>Candidatus Termititenacales</taxon>
        <taxon>Candidatus Termititenacaceae</taxon>
        <taxon>Candidatus Termititenax</taxon>
    </lineage>
</organism>
<comment type="caution">
    <text evidence="1">The sequence shown here is derived from an EMBL/GenBank/DDBJ whole genome shotgun (WGS) entry which is preliminary data.</text>
</comment>